<keyword evidence="4" id="KW-0479">Metal-binding</keyword>
<dbReference type="GO" id="GO:0008270">
    <property type="term" value="F:zinc ion binding"/>
    <property type="evidence" value="ECO:0007669"/>
    <property type="project" value="UniProtKB-KW"/>
</dbReference>
<dbReference type="Pfam" id="PF00097">
    <property type="entry name" value="zf-C3HC4"/>
    <property type="match status" value="1"/>
</dbReference>
<feature type="domain" description="RING-type" evidence="8">
    <location>
        <begin position="16"/>
        <end position="58"/>
    </location>
</feature>
<dbReference type="GeneTree" id="ENSGT01040000240400"/>
<reference evidence="10" key="3">
    <citation type="submission" date="2025-09" db="UniProtKB">
        <authorList>
            <consortium name="Ensembl"/>
        </authorList>
    </citation>
    <scope>IDENTIFICATION</scope>
</reference>
<dbReference type="PANTHER" id="PTHR24103">
    <property type="entry name" value="E3 UBIQUITIN-PROTEIN LIGASE TRIM"/>
    <property type="match status" value="1"/>
</dbReference>
<evidence type="ECO:0000256" key="2">
    <source>
        <dbReference type="ARBA" id="ARBA00008518"/>
    </source>
</evidence>
<organism evidence="10 11">
    <name type="scientific">Cynoglossus semilaevis</name>
    <name type="common">Tongue sole</name>
    <dbReference type="NCBI Taxonomy" id="244447"/>
    <lineage>
        <taxon>Eukaryota</taxon>
        <taxon>Metazoa</taxon>
        <taxon>Chordata</taxon>
        <taxon>Craniata</taxon>
        <taxon>Vertebrata</taxon>
        <taxon>Euteleostomi</taxon>
        <taxon>Actinopterygii</taxon>
        <taxon>Neopterygii</taxon>
        <taxon>Teleostei</taxon>
        <taxon>Neoteleostei</taxon>
        <taxon>Acanthomorphata</taxon>
        <taxon>Carangaria</taxon>
        <taxon>Pleuronectiformes</taxon>
        <taxon>Pleuronectoidei</taxon>
        <taxon>Cynoglossidae</taxon>
        <taxon>Cynoglossinae</taxon>
        <taxon>Cynoglossus</taxon>
    </lineage>
</organism>
<evidence type="ECO:0000313" key="11">
    <source>
        <dbReference type="Proteomes" id="UP000265120"/>
    </source>
</evidence>
<evidence type="ECO:0000313" key="10">
    <source>
        <dbReference type="Ensembl" id="ENSCSEP00000001501.1"/>
    </source>
</evidence>
<dbReference type="InterPro" id="IPR050143">
    <property type="entry name" value="TRIM/RBCC"/>
</dbReference>
<dbReference type="GO" id="GO:0005737">
    <property type="term" value="C:cytoplasm"/>
    <property type="evidence" value="ECO:0007669"/>
    <property type="project" value="UniProtKB-SubCell"/>
</dbReference>
<dbReference type="Ensembl" id="ENSCSET00000001531.1">
    <property type="protein sequence ID" value="ENSCSEP00000001501.1"/>
    <property type="gene ID" value="ENSCSEG00000001023.1"/>
</dbReference>
<dbReference type="SMART" id="SM00184">
    <property type="entry name" value="RING"/>
    <property type="match status" value="1"/>
</dbReference>
<dbReference type="SMART" id="SM00589">
    <property type="entry name" value="PRY"/>
    <property type="match status" value="1"/>
</dbReference>
<dbReference type="Pfam" id="PF13765">
    <property type="entry name" value="PRY"/>
    <property type="match status" value="1"/>
</dbReference>
<comment type="subcellular location">
    <subcellularLocation>
        <location evidence="1">Cytoplasm</location>
    </subcellularLocation>
</comment>
<evidence type="ECO:0000256" key="3">
    <source>
        <dbReference type="ARBA" id="ARBA00022490"/>
    </source>
</evidence>
<evidence type="ECO:0000259" key="9">
    <source>
        <dbReference type="PROSITE" id="PS50188"/>
    </source>
</evidence>
<dbReference type="SUPFAM" id="SSF49899">
    <property type="entry name" value="Concanavalin A-like lectins/glucanases"/>
    <property type="match status" value="1"/>
</dbReference>
<dbReference type="InterPro" id="IPR006574">
    <property type="entry name" value="PRY"/>
</dbReference>
<dbReference type="SUPFAM" id="SSF57850">
    <property type="entry name" value="RING/U-box"/>
    <property type="match status" value="1"/>
</dbReference>
<dbReference type="Gene3D" id="3.30.40.10">
    <property type="entry name" value="Zinc/RING finger domain, C3HC4 (zinc finger)"/>
    <property type="match status" value="1"/>
</dbReference>
<dbReference type="OMA" id="CNECITH"/>
<sequence>MAAGSTNMKPEDPVLCAICLTAFTDLVSTPCGHNFCKNCIVSHWTTSIHIQVNCPMCKEVFNTRPQMEINSLISEVSKLEADTEKEKGVQVFSALKEYVNRGLTRLLREIEDKQKAVEGKAEYVITELGEEISELMNRSSEEEKLSLPEDCLHPHLHQSFSLLNDSPPTQDQTQVNVCSPTYEGTVVKAVAQLEETFCEQAKKKLKEVEIKKLQQFAVDVTFDPDTAHPALILSEDKKQVYCGDEKKHLPDNTKRFNPCVSVMGKQSFSSGRFYYEVQVKGKSAWDLGVARESINRKGNISMRPQDGYWTIILINGNEYFALSKPSARLCLTSAPEKVGVFVDYDKGLVSFYDVDAVALIYSFTDCSFTEKLHPFFSPCVSEDGKNSAPLIIGDIQSQAVDFYRAVSPAKSFHPKLLLEWQ</sequence>
<keyword evidence="6" id="KW-0862">Zinc</keyword>
<dbReference type="AlphaFoldDB" id="A0A3P8ULI3"/>
<dbReference type="InterPro" id="IPR017907">
    <property type="entry name" value="Znf_RING_CS"/>
</dbReference>
<dbReference type="STRING" id="244447.ENSCSEP00000001501"/>
<dbReference type="InParanoid" id="A0A3P8ULI3"/>
<dbReference type="Proteomes" id="UP000265120">
    <property type="component" value="Chromosome 9"/>
</dbReference>
<dbReference type="CDD" id="cd13733">
    <property type="entry name" value="SPRY_PRY_C-I_1"/>
    <property type="match status" value="1"/>
</dbReference>
<dbReference type="InterPro" id="IPR013083">
    <property type="entry name" value="Znf_RING/FYVE/PHD"/>
</dbReference>
<reference evidence="10 11" key="1">
    <citation type="journal article" date="2014" name="Nat. Genet.">
        <title>Whole-genome sequence of a flatfish provides insights into ZW sex chromosome evolution and adaptation to a benthic lifestyle.</title>
        <authorList>
            <person name="Chen S."/>
            <person name="Zhang G."/>
            <person name="Shao C."/>
            <person name="Huang Q."/>
            <person name="Liu G."/>
            <person name="Zhang P."/>
            <person name="Song W."/>
            <person name="An N."/>
            <person name="Chalopin D."/>
            <person name="Volff J.N."/>
            <person name="Hong Y."/>
            <person name="Li Q."/>
            <person name="Sha Z."/>
            <person name="Zhou H."/>
            <person name="Xie M."/>
            <person name="Yu Q."/>
            <person name="Liu Y."/>
            <person name="Xiang H."/>
            <person name="Wang N."/>
            <person name="Wu K."/>
            <person name="Yang C."/>
            <person name="Zhou Q."/>
            <person name="Liao X."/>
            <person name="Yang L."/>
            <person name="Hu Q."/>
            <person name="Zhang J."/>
            <person name="Meng L."/>
            <person name="Jin L."/>
            <person name="Tian Y."/>
            <person name="Lian J."/>
            <person name="Yang J."/>
            <person name="Miao G."/>
            <person name="Liu S."/>
            <person name="Liang Z."/>
            <person name="Yan F."/>
            <person name="Li Y."/>
            <person name="Sun B."/>
            <person name="Zhang H."/>
            <person name="Zhang J."/>
            <person name="Zhu Y."/>
            <person name="Du M."/>
            <person name="Zhao Y."/>
            <person name="Schartl M."/>
            <person name="Tang Q."/>
            <person name="Wang J."/>
        </authorList>
    </citation>
    <scope>NUCLEOTIDE SEQUENCE</scope>
</reference>
<evidence type="ECO:0000256" key="1">
    <source>
        <dbReference type="ARBA" id="ARBA00004496"/>
    </source>
</evidence>
<dbReference type="InterPro" id="IPR018957">
    <property type="entry name" value="Znf_C3HC4_RING-type"/>
</dbReference>
<dbReference type="InterPro" id="IPR058030">
    <property type="entry name" value="TRIM8/14/16/25/29/45/65_CC"/>
</dbReference>
<dbReference type="InterPro" id="IPR013320">
    <property type="entry name" value="ConA-like_dom_sf"/>
</dbReference>
<accession>A0A3P8ULI3</accession>
<evidence type="ECO:0000256" key="6">
    <source>
        <dbReference type="ARBA" id="ARBA00022833"/>
    </source>
</evidence>
<dbReference type="Pfam" id="PF25600">
    <property type="entry name" value="TRIM_CC"/>
    <property type="match status" value="1"/>
</dbReference>
<dbReference type="InterPro" id="IPR003877">
    <property type="entry name" value="SPRY_dom"/>
</dbReference>
<dbReference type="PROSITE" id="PS50089">
    <property type="entry name" value="ZF_RING_2"/>
    <property type="match status" value="1"/>
</dbReference>
<proteinExistence type="inferred from homology"/>
<dbReference type="SMART" id="SM00449">
    <property type="entry name" value="SPRY"/>
    <property type="match status" value="1"/>
</dbReference>
<evidence type="ECO:0000256" key="7">
    <source>
        <dbReference type="PROSITE-ProRule" id="PRU00175"/>
    </source>
</evidence>
<feature type="domain" description="B30.2/SPRY" evidence="9">
    <location>
        <begin position="200"/>
        <end position="397"/>
    </location>
</feature>
<dbReference type="PRINTS" id="PR01407">
    <property type="entry name" value="BUTYPHLNCDUF"/>
</dbReference>
<evidence type="ECO:0000256" key="4">
    <source>
        <dbReference type="ARBA" id="ARBA00022723"/>
    </source>
</evidence>
<dbReference type="Gene3D" id="2.60.120.920">
    <property type="match status" value="1"/>
</dbReference>
<keyword evidence="11" id="KW-1185">Reference proteome</keyword>
<dbReference type="InterPro" id="IPR043136">
    <property type="entry name" value="B30.2/SPRY_sf"/>
</dbReference>
<dbReference type="FunFam" id="2.60.120.920:FF:000004">
    <property type="entry name" value="Butyrophilin subfamily 1 member A1"/>
    <property type="match status" value="1"/>
</dbReference>
<comment type="similarity">
    <text evidence="2">Belongs to the TRIM/RBCC family.</text>
</comment>
<evidence type="ECO:0000259" key="8">
    <source>
        <dbReference type="PROSITE" id="PS50089"/>
    </source>
</evidence>
<keyword evidence="3" id="KW-0963">Cytoplasm</keyword>
<protein>
    <submittedName>
        <fullName evidence="10">Zinc-binding protein A33-like</fullName>
    </submittedName>
</protein>
<dbReference type="InterPro" id="IPR003879">
    <property type="entry name" value="Butyrophylin_SPRY"/>
</dbReference>
<reference evidence="10" key="2">
    <citation type="submission" date="2025-08" db="UniProtKB">
        <authorList>
            <consortium name="Ensembl"/>
        </authorList>
    </citation>
    <scope>IDENTIFICATION</scope>
</reference>
<dbReference type="Pfam" id="PF00622">
    <property type="entry name" value="SPRY"/>
    <property type="match status" value="1"/>
</dbReference>
<keyword evidence="5 7" id="KW-0863">Zinc-finger</keyword>
<dbReference type="PROSITE" id="PS00518">
    <property type="entry name" value="ZF_RING_1"/>
    <property type="match status" value="1"/>
</dbReference>
<name>A0A3P8ULI3_CYNSE</name>
<dbReference type="InterPro" id="IPR001841">
    <property type="entry name" value="Znf_RING"/>
</dbReference>
<dbReference type="InterPro" id="IPR001870">
    <property type="entry name" value="B30.2/SPRY"/>
</dbReference>
<evidence type="ECO:0000256" key="5">
    <source>
        <dbReference type="ARBA" id="ARBA00022771"/>
    </source>
</evidence>
<dbReference type="PROSITE" id="PS50188">
    <property type="entry name" value="B302_SPRY"/>
    <property type="match status" value="1"/>
</dbReference>